<accession>A0A1I8HFS8</accession>
<feature type="region of interest" description="Disordered" evidence="1">
    <location>
        <begin position="1"/>
        <end position="27"/>
    </location>
</feature>
<keyword evidence="2" id="KW-1185">Reference proteome</keyword>
<dbReference type="AlphaFoldDB" id="A0A1I8HFS8"/>
<proteinExistence type="predicted"/>
<dbReference type="Proteomes" id="UP000095280">
    <property type="component" value="Unplaced"/>
</dbReference>
<reference evidence="3" key="1">
    <citation type="submission" date="2016-11" db="UniProtKB">
        <authorList>
            <consortium name="WormBaseParasite"/>
        </authorList>
    </citation>
    <scope>IDENTIFICATION</scope>
</reference>
<dbReference type="WBParaSite" id="maker-uti_cns_0005962-snap-gene-0.2-mRNA-1">
    <property type="protein sequence ID" value="maker-uti_cns_0005962-snap-gene-0.2-mRNA-1"/>
    <property type="gene ID" value="maker-uti_cns_0005962-snap-gene-0.2"/>
</dbReference>
<evidence type="ECO:0000313" key="2">
    <source>
        <dbReference type="Proteomes" id="UP000095280"/>
    </source>
</evidence>
<evidence type="ECO:0000313" key="3">
    <source>
        <dbReference type="WBParaSite" id="maker-uti_cns_0005962-snap-gene-0.2-mRNA-1"/>
    </source>
</evidence>
<evidence type="ECO:0000256" key="1">
    <source>
        <dbReference type="SAM" id="MobiDB-lite"/>
    </source>
</evidence>
<organism evidence="2 3">
    <name type="scientific">Macrostomum lignano</name>
    <dbReference type="NCBI Taxonomy" id="282301"/>
    <lineage>
        <taxon>Eukaryota</taxon>
        <taxon>Metazoa</taxon>
        <taxon>Spiralia</taxon>
        <taxon>Lophotrochozoa</taxon>
        <taxon>Platyhelminthes</taxon>
        <taxon>Rhabditophora</taxon>
        <taxon>Macrostomorpha</taxon>
        <taxon>Macrostomida</taxon>
        <taxon>Macrostomidae</taxon>
        <taxon>Macrostomum</taxon>
    </lineage>
</organism>
<feature type="compositionally biased region" description="Basic residues" evidence="1">
    <location>
        <begin position="1"/>
        <end position="10"/>
    </location>
</feature>
<protein>
    <submittedName>
        <fullName evidence="3">Reverse transcriptase domain-containing protein</fullName>
    </submittedName>
</protein>
<sequence length="105" mass="11273">MKKRSLQQRRRLGETSCGPSSVNVELPEESSLNISPITIDEVLQLAKKTPGNKATGPDDVPVEVLLLPQVALEVRRVMNCVLAGGPAPAEWRTAHIVGIPKKPGS</sequence>
<name>A0A1I8HFS8_9PLAT</name>